<dbReference type="InterPro" id="IPR010996">
    <property type="entry name" value="HHH_MUS81"/>
</dbReference>
<dbReference type="CDD" id="cd07436">
    <property type="entry name" value="PHP_PolX"/>
    <property type="match status" value="1"/>
</dbReference>
<dbReference type="Gene3D" id="3.30.210.10">
    <property type="entry name" value="DNA polymerase, thumb domain"/>
    <property type="match status" value="1"/>
</dbReference>
<keyword evidence="6" id="KW-1185">Reference proteome</keyword>
<dbReference type="Gene3D" id="1.10.150.110">
    <property type="entry name" value="DNA polymerase beta, N-terminal domain-like"/>
    <property type="match status" value="1"/>
</dbReference>
<dbReference type="SUPFAM" id="SSF89550">
    <property type="entry name" value="PHP domain-like"/>
    <property type="match status" value="1"/>
</dbReference>
<dbReference type="InterPro" id="IPR037160">
    <property type="entry name" value="DNA_Pol_thumb_sf"/>
</dbReference>
<dbReference type="SMART" id="SM00481">
    <property type="entry name" value="POLIIIAc"/>
    <property type="match status" value="1"/>
</dbReference>
<dbReference type="SMART" id="SM00483">
    <property type="entry name" value="POLXc"/>
    <property type="match status" value="1"/>
</dbReference>
<dbReference type="InterPro" id="IPR029398">
    <property type="entry name" value="PolB_thumb"/>
</dbReference>
<dbReference type="PANTHER" id="PTHR36928:SF1">
    <property type="entry name" value="PHOSPHATASE YCDX-RELATED"/>
    <property type="match status" value="1"/>
</dbReference>
<dbReference type="RefSeq" id="WP_380870028.1">
    <property type="nucleotide sequence ID" value="NZ_JBHUMA010000006.1"/>
</dbReference>
<dbReference type="InterPro" id="IPR047967">
    <property type="entry name" value="PolX_PHP"/>
</dbReference>
<evidence type="ECO:0000313" key="5">
    <source>
        <dbReference type="EMBL" id="MFD2598594.1"/>
    </source>
</evidence>
<accession>A0ABW5NI71</accession>
<dbReference type="InterPro" id="IPR027421">
    <property type="entry name" value="DNA_pol_lamdba_lyase_dom_sf"/>
</dbReference>
<reference evidence="6" key="1">
    <citation type="journal article" date="2019" name="Int. J. Syst. Evol. Microbiol.">
        <title>The Global Catalogue of Microorganisms (GCM) 10K type strain sequencing project: providing services to taxonomists for standard genome sequencing and annotation.</title>
        <authorList>
            <consortium name="The Broad Institute Genomics Platform"/>
            <consortium name="The Broad Institute Genome Sequencing Center for Infectious Disease"/>
            <person name="Wu L."/>
            <person name="Ma J."/>
        </authorList>
    </citation>
    <scope>NUCLEOTIDE SEQUENCE [LARGE SCALE GENOMIC DNA]</scope>
    <source>
        <strain evidence="6">KCTC 42248</strain>
    </source>
</reference>
<dbReference type="InterPro" id="IPR016195">
    <property type="entry name" value="Pol/histidinol_Pase-like"/>
</dbReference>
<dbReference type="PIRSF" id="PIRSF005047">
    <property type="entry name" value="UCP005047_YshC"/>
    <property type="match status" value="1"/>
</dbReference>
<dbReference type="EMBL" id="JBHUMA010000006">
    <property type="protein sequence ID" value="MFD2598594.1"/>
    <property type="molecule type" value="Genomic_DNA"/>
</dbReference>
<feature type="domain" description="DNA-directed DNA polymerase X" evidence="4">
    <location>
        <begin position="1"/>
        <end position="295"/>
    </location>
</feature>
<evidence type="ECO:0000313" key="6">
    <source>
        <dbReference type="Proteomes" id="UP001597393"/>
    </source>
</evidence>
<dbReference type="InterPro" id="IPR002054">
    <property type="entry name" value="DNA-dir_DNA_pol_X"/>
</dbReference>
<evidence type="ECO:0000256" key="2">
    <source>
        <dbReference type="ARBA" id="ARBA00022695"/>
    </source>
</evidence>
<dbReference type="Pfam" id="PF14520">
    <property type="entry name" value="HHH_5"/>
    <property type="match status" value="1"/>
</dbReference>
<protein>
    <submittedName>
        <fullName evidence="5">Helix-hairpin-helix domain-containing protein</fullName>
    </submittedName>
</protein>
<name>A0ABW5NI71_9SPHI</name>
<comment type="caution">
    <text evidence="5">The sequence shown here is derived from an EMBL/GenBank/DDBJ whole genome shotgun (WGS) entry which is preliminary data.</text>
</comment>
<dbReference type="Pfam" id="PF14716">
    <property type="entry name" value="HHH_8"/>
    <property type="match status" value="1"/>
</dbReference>
<feature type="domain" description="Polymerase/histidinol phosphatase N-terminal" evidence="3">
    <location>
        <begin position="319"/>
        <end position="399"/>
    </location>
</feature>
<dbReference type="InterPro" id="IPR050243">
    <property type="entry name" value="PHP_phosphatase"/>
</dbReference>
<evidence type="ECO:0000259" key="4">
    <source>
        <dbReference type="SMART" id="SM00483"/>
    </source>
</evidence>
<organism evidence="5 6">
    <name type="scientific">Sphingobacterium corticis</name>
    <dbReference type="NCBI Taxonomy" id="1812823"/>
    <lineage>
        <taxon>Bacteria</taxon>
        <taxon>Pseudomonadati</taxon>
        <taxon>Bacteroidota</taxon>
        <taxon>Sphingobacteriia</taxon>
        <taxon>Sphingobacteriales</taxon>
        <taxon>Sphingobacteriaceae</taxon>
        <taxon>Sphingobacterium</taxon>
    </lineage>
</organism>
<keyword evidence="1" id="KW-0808">Transferase</keyword>
<sequence>MDNKSIAKRFKLYGQLMELLGENPFRTKAITSAAFKIDKLPFAAEKASLEELSEQPGIGKSTAERIKLIIQSGTLPELDKLLEQVPEGVQEMLQIKGLGPKKMQIIWKTLEIESIGELYYACNENRLVEAKGFGLKTQEEIKKNIEFAIANQGWVLFAKAIPFAEATYEALQKSFPDNQLVFTGDYRRKSEVLQFIDFSIDLPQHVLVSTLENKDYVLQVDADRESVHFKDDNNISYRIFTSSPEDFAKNLLITTGSSEHLDLLAHIQQEIPDGKSEEEIYTALGLSYIEPELREGFNEVDLAKDNQLPQLITNEDILGTLHNHSTYSDGVHSLELMARYCKEEMNLQYLGICDHSKTAVYANGLTIERLEDQWKEIDQLNEQLAPFKIFKGIESDILGDGSLDYPDEILAKFDFVVASIHSNLGMTEEKATERLIKAIENPYTTILGHPTGRLLLSRAGYPIDYKKVIDACAANQVVIEINANPLRLDLDWRWHRYALQKGVLLSINPDAHRMEGFHDMQYGVLAGRKGGLSADKCLNAFNLEQIQSFFEERKVRKG</sequence>
<dbReference type="InterPro" id="IPR043519">
    <property type="entry name" value="NT_sf"/>
</dbReference>
<dbReference type="Gene3D" id="1.10.150.20">
    <property type="entry name" value="5' to 3' exonuclease, C-terminal subdomain"/>
    <property type="match status" value="1"/>
</dbReference>
<evidence type="ECO:0000256" key="1">
    <source>
        <dbReference type="ARBA" id="ARBA00022679"/>
    </source>
</evidence>
<dbReference type="SUPFAM" id="SSF81301">
    <property type="entry name" value="Nucleotidyltransferase"/>
    <property type="match status" value="1"/>
</dbReference>
<proteinExistence type="predicted"/>
<dbReference type="Proteomes" id="UP001597393">
    <property type="component" value="Unassembled WGS sequence"/>
</dbReference>
<dbReference type="SUPFAM" id="SSF47802">
    <property type="entry name" value="DNA polymerase beta, N-terminal domain-like"/>
    <property type="match status" value="1"/>
</dbReference>
<gene>
    <name evidence="5" type="ORF">ACFSQ3_06480</name>
</gene>
<dbReference type="Gene3D" id="3.20.20.140">
    <property type="entry name" value="Metal-dependent hydrolases"/>
    <property type="match status" value="1"/>
</dbReference>
<evidence type="ECO:0000259" key="3">
    <source>
        <dbReference type="SMART" id="SM00481"/>
    </source>
</evidence>
<keyword evidence="2" id="KW-0548">Nucleotidyltransferase</keyword>
<dbReference type="Pfam" id="PF14791">
    <property type="entry name" value="DNA_pol_B_thumb"/>
    <property type="match status" value="1"/>
</dbReference>
<dbReference type="InterPro" id="IPR022311">
    <property type="entry name" value="PolX-like"/>
</dbReference>
<dbReference type="InterPro" id="IPR003141">
    <property type="entry name" value="Pol/His_phosphatase_N"/>
</dbReference>
<dbReference type="PANTHER" id="PTHR36928">
    <property type="entry name" value="PHOSPHATASE YCDX-RELATED"/>
    <property type="match status" value="1"/>
</dbReference>